<dbReference type="RefSeq" id="WP_222579928.1">
    <property type="nucleotide sequence ID" value="NZ_JAHVHU010000008.1"/>
</dbReference>
<dbReference type="EMBL" id="JAHVHU010000008">
    <property type="protein sequence ID" value="MBY5958392.1"/>
    <property type="molecule type" value="Genomic_DNA"/>
</dbReference>
<accession>A0A953L762</accession>
<keyword evidence="2" id="KW-1185">Reference proteome</keyword>
<comment type="caution">
    <text evidence="1">The sequence shown here is derived from an EMBL/GenBank/DDBJ whole genome shotgun (WGS) entry which is preliminary data.</text>
</comment>
<name>A0A953L762_9BACT</name>
<protein>
    <submittedName>
        <fullName evidence="1">Uncharacterized protein</fullName>
    </submittedName>
</protein>
<organism evidence="1 2">
    <name type="scientific">Membranihabitans marinus</name>
    <dbReference type="NCBI Taxonomy" id="1227546"/>
    <lineage>
        <taxon>Bacteria</taxon>
        <taxon>Pseudomonadati</taxon>
        <taxon>Bacteroidota</taxon>
        <taxon>Saprospiria</taxon>
        <taxon>Saprospirales</taxon>
        <taxon>Saprospiraceae</taxon>
        <taxon>Membranihabitans</taxon>
    </lineage>
</organism>
<reference evidence="1" key="1">
    <citation type="submission" date="2021-06" db="EMBL/GenBank/DDBJ databases">
        <title>44 bacteria genomes isolated from Dapeng, Shenzhen.</title>
        <authorList>
            <person name="Zheng W."/>
            <person name="Yu S."/>
            <person name="Huang Y."/>
        </authorList>
    </citation>
    <scope>NUCLEOTIDE SEQUENCE</scope>
    <source>
        <strain evidence="1">DP5N28-2</strain>
    </source>
</reference>
<evidence type="ECO:0000313" key="2">
    <source>
        <dbReference type="Proteomes" id="UP000753961"/>
    </source>
</evidence>
<proteinExistence type="predicted"/>
<gene>
    <name evidence="1" type="ORF">KUV50_09635</name>
</gene>
<dbReference type="Proteomes" id="UP000753961">
    <property type="component" value="Unassembled WGS sequence"/>
</dbReference>
<evidence type="ECO:0000313" key="1">
    <source>
        <dbReference type="EMBL" id="MBY5958392.1"/>
    </source>
</evidence>
<dbReference type="AlphaFoldDB" id="A0A953L762"/>
<sequence length="281" mass="32287">MTEIKEYEAWSTLFRVEQQGKSPHDMVYQPVPEVSLTPYQNPANKGPNFHEHLVSHISHSMVINSKTAELLNNNSINTASYEIDSVYGINSDNNSMKGNQFFETFQPKKFEHVLPEKRVNLQILDFRNKTILEDLKKVLHRFDAQNNHHIWITPGHDFFWNIGLIRGIKKYQSSNIKQNSTSVPLSVYVPLQTFQQANESQLIALSNQLLSTLISGIGHFVWDLRNSSSWQLENLSYLLNVPEILVREGKILGEKDPIKGSGFFEELSDQVATYLSKKKQE</sequence>